<evidence type="ECO:0000313" key="1">
    <source>
        <dbReference type="EMBL" id="QIQ60839.1"/>
    </source>
</evidence>
<dbReference type="EMBL" id="MN937349">
    <property type="protein sequence ID" value="QIQ60839.1"/>
    <property type="molecule type" value="Genomic_DNA"/>
</dbReference>
<reference evidence="1 2" key="1">
    <citation type="submission" date="2020-01" db="EMBL/GenBank/DDBJ databases">
        <authorList>
            <person name="Zhang W."/>
            <person name="Zhang R."/>
            <person name="Hu Y."/>
            <person name="Liu Y."/>
            <person name="Lin W."/>
            <person name="Wang L."/>
            <person name="Li J."/>
            <person name="An X."/>
            <person name="Song L."/>
            <person name="Fan H."/>
            <person name="Shi T."/>
            <person name="Liu H."/>
            <person name="Tong Y."/>
        </authorList>
    </citation>
    <scope>NUCLEOTIDE SEQUENCE [LARGE SCALE GENOMIC DNA]</scope>
</reference>
<dbReference type="KEGG" id="vg:77953678"/>
<dbReference type="RefSeq" id="YP_010677304.1">
    <property type="nucleotide sequence ID" value="NC_071019.1"/>
</dbReference>
<organism evidence="1 2">
    <name type="scientific">Stenotrophomonas phage vB_SmaS_BUCT548</name>
    <dbReference type="NCBI Taxonomy" id="2712941"/>
    <lineage>
        <taxon>Viruses</taxon>
        <taxon>Duplodnaviria</taxon>
        <taxon>Heunggongvirae</taxon>
        <taxon>Uroviricota</taxon>
        <taxon>Caudoviricetes</taxon>
        <taxon>Beaumontvirinae</taxon>
        <taxon>Bixiavirus</taxon>
        <taxon>Bixiavirus BUCT548</taxon>
    </lineage>
</organism>
<protein>
    <recommendedName>
        <fullName evidence="3">Phage protein</fullName>
    </recommendedName>
</protein>
<evidence type="ECO:0000313" key="2">
    <source>
        <dbReference type="Proteomes" id="UP000509570"/>
    </source>
</evidence>
<evidence type="ECO:0008006" key="3">
    <source>
        <dbReference type="Google" id="ProtNLM"/>
    </source>
</evidence>
<dbReference type="Proteomes" id="UP000509570">
    <property type="component" value="Segment"/>
</dbReference>
<name>A0A7D2LHX0_9CAUD</name>
<sequence length="263" mass="28148">MLKIKVPNLDGIEAHYHSLYTEQSDGTFLLTGIEGMKSQADIDKLTQALNAERGEHRKTKQQFAPLLATGMELTDIVALIDRKDELDALEAGGKNVDQLVQAKLKQVTAPLERDLAAARTALAEREAQVADFTTKERTRTIHGAIRDAALNTKGFRKEAIEDALLLGMNHFELTEDGQVVTKDGLGAEAWLSDLQQKRSHWWEASSGGGAGGSGGGAGGGSNPFTKVGWNLTAQAALVRDNPEKANQLAQLAGVKIGATAPVK</sequence>
<proteinExistence type="predicted"/>
<dbReference type="GeneID" id="77953678"/>
<accession>A0A7D2LHX0</accession>
<keyword evidence="2" id="KW-1185">Reference proteome</keyword>